<evidence type="ECO:0000313" key="3">
    <source>
        <dbReference type="Proteomes" id="UP000075420"/>
    </source>
</evidence>
<dbReference type="Proteomes" id="UP000075420">
    <property type="component" value="Unassembled WGS sequence"/>
</dbReference>
<feature type="region of interest" description="Disordered" evidence="1">
    <location>
        <begin position="130"/>
        <end position="180"/>
    </location>
</feature>
<dbReference type="EMBL" id="JELY01001662">
    <property type="protein sequence ID" value="KYF55004.1"/>
    <property type="molecule type" value="Genomic_DNA"/>
</dbReference>
<proteinExistence type="predicted"/>
<accession>A0A150PH79</accession>
<evidence type="ECO:0000313" key="2">
    <source>
        <dbReference type="EMBL" id="KYF55004.1"/>
    </source>
</evidence>
<feature type="compositionally biased region" description="Gly residues" evidence="1">
    <location>
        <begin position="141"/>
        <end position="152"/>
    </location>
</feature>
<name>A0A150PH79_SORCE</name>
<dbReference type="AlphaFoldDB" id="A0A150PH79"/>
<evidence type="ECO:0000256" key="1">
    <source>
        <dbReference type="SAM" id="MobiDB-lite"/>
    </source>
</evidence>
<sequence>MALGCSSNPPPKTAKVQAGDMPEGGDWTGVYYSELYGYLHLVQDNDAISGKWIRPVKDRWGELHGSVTGDLIKFSWTEHVIGAIGPNSKKEGRGYFKYVRPEGENVDDKLAGEIGRNKDEVGEPWEAIKQRNMLPDLASIGGTGSSDIGGGDWDSENQESGAPEPPASPSDEAPAEPPSL</sequence>
<gene>
    <name evidence="2" type="ORF">BE08_28010</name>
</gene>
<organism evidence="2 3">
    <name type="scientific">Sorangium cellulosum</name>
    <name type="common">Polyangium cellulosum</name>
    <dbReference type="NCBI Taxonomy" id="56"/>
    <lineage>
        <taxon>Bacteria</taxon>
        <taxon>Pseudomonadati</taxon>
        <taxon>Myxococcota</taxon>
        <taxon>Polyangia</taxon>
        <taxon>Polyangiales</taxon>
        <taxon>Polyangiaceae</taxon>
        <taxon>Sorangium</taxon>
    </lineage>
</organism>
<reference evidence="2 3" key="1">
    <citation type="submission" date="2014-02" db="EMBL/GenBank/DDBJ databases">
        <title>The small core and large imbalanced accessory genome model reveals a collaborative survival strategy of Sorangium cellulosum strains in nature.</title>
        <authorList>
            <person name="Han K."/>
            <person name="Peng R."/>
            <person name="Blom J."/>
            <person name="Li Y.-Z."/>
        </authorList>
    </citation>
    <scope>NUCLEOTIDE SEQUENCE [LARGE SCALE GENOMIC DNA]</scope>
    <source>
        <strain evidence="2 3">So0157-25</strain>
    </source>
</reference>
<feature type="region of interest" description="Disordered" evidence="1">
    <location>
        <begin position="1"/>
        <end position="20"/>
    </location>
</feature>
<protein>
    <submittedName>
        <fullName evidence="2">Uncharacterized protein</fullName>
    </submittedName>
</protein>
<comment type="caution">
    <text evidence="2">The sequence shown here is derived from an EMBL/GenBank/DDBJ whole genome shotgun (WGS) entry which is preliminary data.</text>
</comment>